<dbReference type="KEGG" id="csl:COCSUDRAFT_18682"/>
<dbReference type="PANTHER" id="PTHR11361">
    <property type="entry name" value="DNA MISMATCH REPAIR PROTEIN MUTS FAMILY MEMBER"/>
    <property type="match status" value="1"/>
</dbReference>
<evidence type="ECO:0000256" key="4">
    <source>
        <dbReference type="ARBA" id="ARBA00023125"/>
    </source>
</evidence>
<feature type="compositionally biased region" description="Low complexity" evidence="5">
    <location>
        <begin position="150"/>
        <end position="159"/>
    </location>
</feature>
<dbReference type="Gene3D" id="3.30.420.110">
    <property type="entry name" value="MutS, connector domain"/>
    <property type="match status" value="1"/>
</dbReference>
<name>I0YP57_COCSC</name>
<keyword evidence="3" id="KW-0067">ATP-binding</keyword>
<evidence type="ECO:0000256" key="1">
    <source>
        <dbReference type="ARBA" id="ARBA00022741"/>
    </source>
</evidence>
<protein>
    <recommendedName>
        <fullName evidence="11">DNA mismatch repair protein</fullName>
    </recommendedName>
</protein>
<accession>I0YP57</accession>
<dbReference type="GO" id="GO:0030983">
    <property type="term" value="F:mismatched DNA binding"/>
    <property type="evidence" value="ECO:0007669"/>
    <property type="project" value="InterPro"/>
</dbReference>
<dbReference type="Pfam" id="PF05190">
    <property type="entry name" value="MutS_IV"/>
    <property type="match status" value="1"/>
</dbReference>
<dbReference type="InterPro" id="IPR017261">
    <property type="entry name" value="DNA_mismatch_repair_MutS/MSH"/>
</dbReference>
<dbReference type="Gene3D" id="1.10.1420.10">
    <property type="match status" value="2"/>
</dbReference>
<dbReference type="InterPro" id="IPR045076">
    <property type="entry name" value="MutS"/>
</dbReference>
<dbReference type="Gene3D" id="3.40.50.300">
    <property type="entry name" value="P-loop containing nucleotide triphosphate hydrolases"/>
    <property type="match status" value="1"/>
</dbReference>
<evidence type="ECO:0008006" key="11">
    <source>
        <dbReference type="Google" id="ProtNLM"/>
    </source>
</evidence>
<keyword evidence="4" id="KW-0238">DNA-binding</keyword>
<dbReference type="InterPro" id="IPR007861">
    <property type="entry name" value="DNA_mismatch_repair_MutS_clamp"/>
</dbReference>
<dbReference type="Gene3D" id="3.40.1170.10">
    <property type="entry name" value="DNA repair protein MutS, domain I"/>
    <property type="match status" value="1"/>
</dbReference>
<feature type="domain" description="DNA mismatch repair protein MutS core" evidence="7">
    <location>
        <begin position="594"/>
        <end position="928"/>
    </location>
</feature>
<feature type="region of interest" description="Disordered" evidence="5">
    <location>
        <begin position="86"/>
        <end position="163"/>
    </location>
</feature>
<organism evidence="9 10">
    <name type="scientific">Coccomyxa subellipsoidea (strain C-169)</name>
    <name type="common">Green microalga</name>
    <dbReference type="NCBI Taxonomy" id="574566"/>
    <lineage>
        <taxon>Eukaryota</taxon>
        <taxon>Viridiplantae</taxon>
        <taxon>Chlorophyta</taxon>
        <taxon>core chlorophytes</taxon>
        <taxon>Trebouxiophyceae</taxon>
        <taxon>Trebouxiophyceae incertae sedis</taxon>
        <taxon>Coccomyxaceae</taxon>
        <taxon>Coccomyxa</taxon>
        <taxon>Coccomyxa subellipsoidea</taxon>
    </lineage>
</organism>
<dbReference type="SMR" id="I0YP57"/>
<dbReference type="SUPFAM" id="SSF52540">
    <property type="entry name" value="P-loop containing nucleoside triphosphate hydrolases"/>
    <property type="match status" value="1"/>
</dbReference>
<dbReference type="SUPFAM" id="SSF63748">
    <property type="entry name" value="Tudor/PWWP/MBT"/>
    <property type="match status" value="1"/>
</dbReference>
<dbReference type="eggNOG" id="KOG0217">
    <property type="taxonomic scope" value="Eukaryota"/>
</dbReference>
<feature type="domain" description="Tudor" evidence="6">
    <location>
        <begin position="17"/>
        <end position="75"/>
    </location>
</feature>
<evidence type="ECO:0000259" key="7">
    <source>
        <dbReference type="SMART" id="SM00533"/>
    </source>
</evidence>
<dbReference type="Pfam" id="PF01624">
    <property type="entry name" value="MutS_I"/>
    <property type="match status" value="1"/>
</dbReference>
<keyword evidence="1" id="KW-0547">Nucleotide-binding</keyword>
<dbReference type="PIRSF" id="PIRSF037677">
    <property type="entry name" value="DNA_mis_repair_Msh6"/>
    <property type="match status" value="1"/>
</dbReference>
<dbReference type="Pfam" id="PF05192">
    <property type="entry name" value="MutS_III"/>
    <property type="match status" value="1"/>
</dbReference>
<keyword evidence="2" id="KW-0227">DNA damage</keyword>
<evidence type="ECO:0000256" key="3">
    <source>
        <dbReference type="ARBA" id="ARBA00022840"/>
    </source>
</evidence>
<dbReference type="SMART" id="SM00533">
    <property type="entry name" value="MUTSd"/>
    <property type="match status" value="1"/>
</dbReference>
<dbReference type="SMART" id="SM00333">
    <property type="entry name" value="TUDOR"/>
    <property type="match status" value="1"/>
</dbReference>
<feature type="compositionally biased region" description="Acidic residues" evidence="5">
    <location>
        <begin position="122"/>
        <end position="137"/>
    </location>
</feature>
<evidence type="ECO:0000259" key="8">
    <source>
        <dbReference type="SMART" id="SM00534"/>
    </source>
</evidence>
<dbReference type="CDD" id="cd20404">
    <property type="entry name" value="Tudor_Agenet_AtEML-like"/>
    <property type="match status" value="1"/>
</dbReference>
<reference evidence="9 10" key="1">
    <citation type="journal article" date="2012" name="Genome Biol.">
        <title>The genome of the polar eukaryotic microalga coccomyxa subellipsoidea reveals traits of cold adaptation.</title>
        <authorList>
            <person name="Blanc G."/>
            <person name="Agarkova I."/>
            <person name="Grimwood J."/>
            <person name="Kuo A."/>
            <person name="Brueggeman A."/>
            <person name="Dunigan D."/>
            <person name="Gurnon J."/>
            <person name="Ladunga I."/>
            <person name="Lindquist E."/>
            <person name="Lucas S."/>
            <person name="Pangilinan J."/>
            <person name="Proschold T."/>
            <person name="Salamov A."/>
            <person name="Schmutz J."/>
            <person name="Weeks D."/>
            <person name="Yamada T."/>
            <person name="Claverie J.M."/>
            <person name="Grigoriev I."/>
            <person name="Van Etten J."/>
            <person name="Lomsadze A."/>
            <person name="Borodovsky M."/>
        </authorList>
    </citation>
    <scope>NUCLEOTIDE SEQUENCE [LARGE SCALE GENOMIC DNA]</scope>
    <source>
        <strain evidence="9 10">C-169</strain>
    </source>
</reference>
<dbReference type="InterPro" id="IPR007695">
    <property type="entry name" value="DNA_mismatch_repair_MutS-lik_N"/>
</dbReference>
<keyword evidence="10" id="KW-1185">Reference proteome</keyword>
<dbReference type="SMART" id="SM00534">
    <property type="entry name" value="MUTSac"/>
    <property type="match status" value="1"/>
</dbReference>
<proteinExistence type="predicted"/>
<dbReference type="RefSeq" id="XP_005644720.1">
    <property type="nucleotide sequence ID" value="XM_005644663.1"/>
</dbReference>
<comment type="caution">
    <text evidence="9">The sequence shown here is derived from an EMBL/GenBank/DDBJ whole genome shotgun (WGS) entry which is preliminary data.</text>
</comment>
<dbReference type="GeneID" id="17038152"/>
<feature type="domain" description="DNA mismatch repair proteins mutS family" evidence="8">
    <location>
        <begin position="947"/>
        <end position="1139"/>
    </location>
</feature>
<dbReference type="SUPFAM" id="SSF55271">
    <property type="entry name" value="DNA repair protein MutS, domain I"/>
    <property type="match status" value="1"/>
</dbReference>
<dbReference type="AlphaFoldDB" id="I0YP57"/>
<dbReference type="Proteomes" id="UP000007264">
    <property type="component" value="Unassembled WGS sequence"/>
</dbReference>
<dbReference type="EMBL" id="AGSI01000016">
    <property type="protein sequence ID" value="EIE20176.1"/>
    <property type="molecule type" value="Genomic_DNA"/>
</dbReference>
<dbReference type="PANTHER" id="PTHR11361:SF150">
    <property type="entry name" value="DNA MISMATCH REPAIR PROTEIN MSH6"/>
    <property type="match status" value="1"/>
</dbReference>
<gene>
    <name evidence="9" type="ORF">COCSUDRAFT_18682</name>
</gene>
<dbReference type="OrthoDB" id="10252754at2759"/>
<dbReference type="GO" id="GO:0006298">
    <property type="term" value="P:mismatch repair"/>
    <property type="evidence" value="ECO:0007669"/>
    <property type="project" value="InterPro"/>
</dbReference>
<evidence type="ECO:0000256" key="5">
    <source>
        <dbReference type="SAM" id="MobiDB-lite"/>
    </source>
</evidence>
<dbReference type="GO" id="GO:0005634">
    <property type="term" value="C:nucleus"/>
    <property type="evidence" value="ECO:0007669"/>
    <property type="project" value="TreeGrafter"/>
</dbReference>
<dbReference type="GO" id="GO:0005524">
    <property type="term" value="F:ATP binding"/>
    <property type="evidence" value="ECO:0007669"/>
    <property type="project" value="UniProtKB-KW"/>
</dbReference>
<dbReference type="InterPro" id="IPR007696">
    <property type="entry name" value="DNA_mismatch_repair_MutS_core"/>
</dbReference>
<dbReference type="InterPro" id="IPR016151">
    <property type="entry name" value="DNA_mismatch_repair_MutS_N"/>
</dbReference>
<dbReference type="InterPro" id="IPR002999">
    <property type="entry name" value="Tudor"/>
</dbReference>
<dbReference type="STRING" id="574566.I0YP57"/>
<dbReference type="Pfam" id="PF00488">
    <property type="entry name" value="MutS_V"/>
    <property type="match status" value="1"/>
</dbReference>
<evidence type="ECO:0000313" key="9">
    <source>
        <dbReference type="EMBL" id="EIE20176.1"/>
    </source>
</evidence>
<sequence>SQEASELRPEQSGKGHGKEIVGLRCQVFWADDKTWYKGDITQHDATKGKHLVEYEDGETEWLDLSQEKFELLQKSGRPLKRLVKRKVILSSDDEDEAAAAPMDMSGDESGSEFVADKASSESDSDDSADDAASEEDEAPKRRTPAKKAASKSAAKPDTAQKQVFKTPATAPRIAPTFAQGSAQHKGSGTAMRAALNTPATAAKGGADDVEPASDMARYAKRAEDRFPFLSPQEIRDATRKRPGQPGYNPRTLYIPHDWFKKAKVSEGQRQWWEFKAQHFDSVMLFKMGKFYEMFEMDAHVGAEVLGLTYMKGEQPHCGFPEVNYLMHAERLVRAGLRVVVVEQTETPDMLRIRNDNRPAGQAKCNVVRREVVAILTTGTLADPDMLRTQPEAAYVLSLWERPAPPVAPGGPQRTLLGACYADCASNTLTLGQWHDDLTRSQLRAQLAEMRPSELVLPAGGLSEATQRVLKAALRGPRTNRLAAPASAADVIHELDTRDYFSCAAGMEAGSRDAWPSLLKEPAEAEAALLALGLARRHLQEVLLDGRVLPLGAFRPLPGCARVAGADAAPDAPRFVALDGSAFDNLEVLENTEGGSAGSLVACLDMCTTVMGKRQLRAWLCRPMARIADITARQDAGLVPVIVLLAPASPARARELFRLGDLERALARLQASTLAEGEGTNAAIYYEDTAKRKVLSLITALRGLQSVQQMGSELGSEELRRLTMGPAAAGMARPLKELQAFTDWEQAAELGRVIPHPGAEAAFDNADARVAAVEAEFEQHLKEVKKKLGCSSISYVSVNKDSHLLDIPDSAAGSVPSSYELVGQKKGWKRYRSPRSADLVRDHTAAQEEREAALSTILQGVVRRFAREHAVWEAAVEAMAELDALMSLAAVADVGSAQGPMCRPRLVPADRDRQIFTAKGLRHPSAGLHMSAGATFIPNDVELGGDKAPFIILTGPNMGGKSTLLRQVCLAALMAQVGAWVPAVSLELTPVDAIFVRMGARDAIMTGQSTFLVELIETAAALNRATSASLVALDELGRGTATTDGAAIAAAVIHAFTQRIKCRGLFATHYHKLADAHADDPTTSIRHMACHVDRDAAGREQVTFLYQLQDGACPKSYGTACARLAGMPDAILDRAEALAAQLEASGSPTAAQALGQPTAHARSGTLDIKEMGTWLRGFHRSLEAASGRGDALVSLQQEARKLGAS</sequence>
<evidence type="ECO:0000259" key="6">
    <source>
        <dbReference type="SMART" id="SM00333"/>
    </source>
</evidence>
<dbReference type="InterPro" id="IPR000432">
    <property type="entry name" value="DNA_mismatch_repair_MutS_C"/>
</dbReference>
<dbReference type="InterPro" id="IPR036187">
    <property type="entry name" value="DNA_mismatch_repair_MutS_sf"/>
</dbReference>
<feature type="non-terminal residue" evidence="9">
    <location>
        <position position="1"/>
    </location>
</feature>
<dbReference type="InterPro" id="IPR027417">
    <property type="entry name" value="P-loop_NTPase"/>
</dbReference>
<dbReference type="FunFam" id="1.10.1420.10:FF:000005">
    <property type="entry name" value="DNA mismatch repair protein"/>
    <property type="match status" value="1"/>
</dbReference>
<evidence type="ECO:0000256" key="2">
    <source>
        <dbReference type="ARBA" id="ARBA00022763"/>
    </source>
</evidence>
<evidence type="ECO:0000313" key="10">
    <source>
        <dbReference type="Proteomes" id="UP000007264"/>
    </source>
</evidence>
<dbReference type="SUPFAM" id="SSF48334">
    <property type="entry name" value="DNA repair protein MutS, domain III"/>
    <property type="match status" value="1"/>
</dbReference>
<dbReference type="Gene3D" id="2.30.30.140">
    <property type="match status" value="1"/>
</dbReference>
<dbReference type="GO" id="GO:0140664">
    <property type="term" value="F:ATP-dependent DNA damage sensor activity"/>
    <property type="evidence" value="ECO:0007669"/>
    <property type="project" value="InterPro"/>
</dbReference>
<dbReference type="InterPro" id="IPR036678">
    <property type="entry name" value="MutS_con_dom_sf"/>
</dbReference>